<proteinExistence type="predicted"/>
<organism evidence="3 4">
    <name type="scientific">Thermomonospora cellulosilytica</name>
    <dbReference type="NCBI Taxonomy" id="1411118"/>
    <lineage>
        <taxon>Bacteria</taxon>
        <taxon>Bacillati</taxon>
        <taxon>Actinomycetota</taxon>
        <taxon>Actinomycetes</taxon>
        <taxon>Streptosporangiales</taxon>
        <taxon>Thermomonosporaceae</taxon>
        <taxon>Thermomonospora</taxon>
    </lineage>
</organism>
<accession>A0A7W3RC30</accession>
<evidence type="ECO:0000256" key="2">
    <source>
        <dbReference type="SAM" id="Phobius"/>
    </source>
</evidence>
<keyword evidence="2" id="KW-0812">Transmembrane</keyword>
<feature type="region of interest" description="Disordered" evidence="1">
    <location>
        <begin position="68"/>
        <end position="97"/>
    </location>
</feature>
<keyword evidence="2" id="KW-0472">Membrane</keyword>
<reference evidence="3 4" key="1">
    <citation type="submission" date="2020-08" db="EMBL/GenBank/DDBJ databases">
        <title>Sequencing the genomes of 1000 actinobacteria strains.</title>
        <authorList>
            <person name="Klenk H.-P."/>
        </authorList>
    </citation>
    <scope>NUCLEOTIDE SEQUENCE [LARGE SCALE GENOMIC DNA]</scope>
    <source>
        <strain evidence="3 4">DSM 45823</strain>
    </source>
</reference>
<evidence type="ECO:0000256" key="1">
    <source>
        <dbReference type="SAM" id="MobiDB-lite"/>
    </source>
</evidence>
<name>A0A7W3RC30_9ACTN</name>
<evidence type="ECO:0000313" key="3">
    <source>
        <dbReference type="EMBL" id="MBA9007667.1"/>
    </source>
</evidence>
<keyword evidence="4" id="KW-1185">Reference proteome</keyword>
<dbReference type="RefSeq" id="WP_157995932.1">
    <property type="nucleotide sequence ID" value="NZ_JACJII010000001.1"/>
</dbReference>
<feature type="transmembrane region" description="Helical" evidence="2">
    <location>
        <begin position="99"/>
        <end position="119"/>
    </location>
</feature>
<sequence>MDCPGRTVVVTVRNPGGATQDYTVETDDGAAPKGDRIGAGQSRTTRLTLREDRRTRITVTWRNEPVEQVSRTANCRRAATSSPTPDDELPHTGPGDGVLWARAATGAAAMVTGAIIFWYGGIWPRRRDRVFDKG</sequence>
<keyword evidence="2" id="KW-1133">Transmembrane helix</keyword>
<comment type="caution">
    <text evidence="3">The sequence shown here is derived from an EMBL/GenBank/DDBJ whole genome shotgun (WGS) entry which is preliminary data.</text>
</comment>
<feature type="compositionally biased region" description="Polar residues" evidence="1">
    <location>
        <begin position="69"/>
        <end position="84"/>
    </location>
</feature>
<evidence type="ECO:0000313" key="4">
    <source>
        <dbReference type="Proteomes" id="UP000539313"/>
    </source>
</evidence>
<dbReference type="EMBL" id="JACJII010000001">
    <property type="protein sequence ID" value="MBA9007667.1"/>
    <property type="molecule type" value="Genomic_DNA"/>
</dbReference>
<gene>
    <name evidence="3" type="ORF">HNR21_006549</name>
</gene>
<protein>
    <submittedName>
        <fullName evidence="3">Uncharacterized protein</fullName>
    </submittedName>
</protein>
<dbReference type="AlphaFoldDB" id="A0A7W3RC30"/>
<dbReference type="Proteomes" id="UP000539313">
    <property type="component" value="Unassembled WGS sequence"/>
</dbReference>